<evidence type="ECO:0000259" key="8">
    <source>
        <dbReference type="SMART" id="SM01043"/>
    </source>
</evidence>
<dbReference type="InterPro" id="IPR036388">
    <property type="entry name" value="WH-like_DNA-bd_sf"/>
</dbReference>
<dbReference type="InterPro" id="IPR016032">
    <property type="entry name" value="Sig_transdc_resp-reg_C-effctor"/>
</dbReference>
<keyword evidence="3" id="KW-0238">DNA-binding</keyword>
<evidence type="ECO:0000256" key="2">
    <source>
        <dbReference type="ARBA" id="ARBA00023015"/>
    </source>
</evidence>
<dbReference type="PANTHER" id="PTHR35807:SF1">
    <property type="entry name" value="TRANSCRIPTIONAL REGULATOR REDD"/>
    <property type="match status" value="1"/>
</dbReference>
<dbReference type="SUPFAM" id="SSF55073">
    <property type="entry name" value="Nucleotide cyclase"/>
    <property type="match status" value="1"/>
</dbReference>
<dbReference type="AlphaFoldDB" id="K0K344"/>
<evidence type="ECO:0000256" key="1">
    <source>
        <dbReference type="ARBA" id="ARBA00005820"/>
    </source>
</evidence>
<feature type="domain" description="AAA+ ATPase" evidence="6">
    <location>
        <begin position="514"/>
        <end position="673"/>
    </location>
</feature>
<feature type="domain" description="Bacterial transcriptional activator" evidence="8">
    <location>
        <begin position="103"/>
        <end position="248"/>
    </location>
</feature>
<dbReference type="HOGENOM" id="CLU_012609_0_0_11"/>
<dbReference type="InterPro" id="IPR001867">
    <property type="entry name" value="OmpR/PhoB-type_DNA-bd"/>
</dbReference>
<name>K0K344_SACES</name>
<dbReference type="OrthoDB" id="4336084at2"/>
<keyword evidence="10" id="KW-1185">Reference proteome</keyword>
<dbReference type="SMART" id="SM00382">
    <property type="entry name" value="AAA"/>
    <property type="match status" value="1"/>
</dbReference>
<dbReference type="CDD" id="cd15831">
    <property type="entry name" value="BTAD"/>
    <property type="match status" value="1"/>
</dbReference>
<proteinExistence type="inferred from homology"/>
<dbReference type="InterPro" id="IPR041664">
    <property type="entry name" value="AAA_16"/>
</dbReference>
<dbReference type="Gene3D" id="1.10.10.10">
    <property type="entry name" value="Winged helix-like DNA-binding domain superfamily/Winged helix DNA-binding domain"/>
    <property type="match status" value="1"/>
</dbReference>
<keyword evidence="4" id="KW-0804">Transcription</keyword>
<dbReference type="Pfam" id="PF03704">
    <property type="entry name" value="BTAD"/>
    <property type="match status" value="1"/>
</dbReference>
<dbReference type="PANTHER" id="PTHR35807">
    <property type="entry name" value="TRANSCRIPTIONAL REGULATOR REDD-RELATED"/>
    <property type="match status" value="1"/>
</dbReference>
<dbReference type="Gene3D" id="3.40.50.300">
    <property type="entry name" value="P-loop containing nucleotide triphosphate hydrolases"/>
    <property type="match status" value="1"/>
</dbReference>
<feature type="domain" description="OmpR/PhoB-type" evidence="7">
    <location>
        <begin position="16"/>
        <end position="96"/>
    </location>
</feature>
<dbReference type="SMART" id="SM01043">
    <property type="entry name" value="BTAD"/>
    <property type="match status" value="1"/>
</dbReference>
<dbReference type="SMART" id="SM00862">
    <property type="entry name" value="Trans_reg_C"/>
    <property type="match status" value="1"/>
</dbReference>
<dbReference type="SUPFAM" id="SSF52540">
    <property type="entry name" value="P-loop containing nucleoside triphosphate hydrolases"/>
    <property type="match status" value="1"/>
</dbReference>
<dbReference type="InterPro" id="IPR003593">
    <property type="entry name" value="AAA+_ATPase"/>
</dbReference>
<evidence type="ECO:0000259" key="7">
    <source>
        <dbReference type="SMART" id="SM00862"/>
    </source>
</evidence>
<dbReference type="eggNOG" id="COG2114">
    <property type="taxonomic scope" value="Bacteria"/>
</dbReference>
<organism evidence="9 10">
    <name type="scientific">Saccharothrix espanaensis (strain ATCC 51144 / DSM 44229 / JCM 9112 / NBRC 15066 / NRRL 15764)</name>
    <dbReference type="NCBI Taxonomy" id="1179773"/>
    <lineage>
        <taxon>Bacteria</taxon>
        <taxon>Bacillati</taxon>
        <taxon>Actinomycetota</taxon>
        <taxon>Actinomycetes</taxon>
        <taxon>Pseudonocardiales</taxon>
        <taxon>Pseudonocardiaceae</taxon>
        <taxon>Saccharothrix</taxon>
    </lineage>
</organism>
<dbReference type="GO" id="GO:0006355">
    <property type="term" value="P:regulation of DNA-templated transcription"/>
    <property type="evidence" value="ECO:0007669"/>
    <property type="project" value="InterPro"/>
</dbReference>
<dbReference type="InterPro" id="IPR027417">
    <property type="entry name" value="P-loop_NTPase"/>
</dbReference>
<feature type="region of interest" description="Disordered" evidence="5">
    <location>
        <begin position="254"/>
        <end position="285"/>
    </location>
</feature>
<dbReference type="Gene3D" id="1.25.40.10">
    <property type="entry name" value="Tetratricopeptide repeat domain"/>
    <property type="match status" value="1"/>
</dbReference>
<dbReference type="Proteomes" id="UP000006281">
    <property type="component" value="Chromosome"/>
</dbReference>
<dbReference type="RefSeq" id="WP_015102119.1">
    <property type="nucleotide sequence ID" value="NC_019673.1"/>
</dbReference>
<dbReference type="GO" id="GO:0000160">
    <property type="term" value="P:phosphorelay signal transduction system"/>
    <property type="evidence" value="ECO:0007669"/>
    <property type="project" value="InterPro"/>
</dbReference>
<dbReference type="BioCyc" id="SESP1179773:BN6_RS42240-MONOMER"/>
<protein>
    <submittedName>
        <fullName evidence="9">Putative transcriptional regulator</fullName>
    </submittedName>
</protein>
<dbReference type="GO" id="GO:0003677">
    <property type="term" value="F:DNA binding"/>
    <property type="evidence" value="ECO:0007669"/>
    <property type="project" value="UniProtKB-KW"/>
</dbReference>
<comment type="similarity">
    <text evidence="1">Belongs to the AfsR/DnrI/RedD regulatory family.</text>
</comment>
<dbReference type="eggNOG" id="COG1672">
    <property type="taxonomic scope" value="Bacteria"/>
</dbReference>
<dbReference type="eggNOG" id="COG3629">
    <property type="taxonomic scope" value="Bacteria"/>
</dbReference>
<keyword evidence="2" id="KW-0805">Transcription regulation</keyword>
<dbReference type="InterPro" id="IPR011990">
    <property type="entry name" value="TPR-like_helical_dom_sf"/>
</dbReference>
<accession>K0K344</accession>
<dbReference type="Pfam" id="PF13191">
    <property type="entry name" value="AAA_16"/>
    <property type="match status" value="1"/>
</dbReference>
<evidence type="ECO:0000256" key="5">
    <source>
        <dbReference type="SAM" id="MobiDB-lite"/>
    </source>
</evidence>
<dbReference type="SUPFAM" id="SSF48452">
    <property type="entry name" value="TPR-like"/>
    <property type="match status" value="1"/>
</dbReference>
<evidence type="ECO:0000256" key="3">
    <source>
        <dbReference type="ARBA" id="ARBA00023125"/>
    </source>
</evidence>
<evidence type="ECO:0000313" key="9">
    <source>
        <dbReference type="EMBL" id="CCH32007.1"/>
    </source>
</evidence>
<dbReference type="InterPro" id="IPR051677">
    <property type="entry name" value="AfsR-DnrI-RedD_regulator"/>
</dbReference>
<dbReference type="KEGG" id="sesp:BN6_47290"/>
<sequence>MIQFRLLGPLEVIRDDERAALGGVKQRALLGRLLLEPNQVVAASRLVESLWSDDAPPVTARKILQNSVWSLRSVLGALRAGAAVPALITQSPGYLLSVDEDLVDVHAFYRQLELGRKKMANGLPAEAAGILRDALDLWRGDVLADLAEVGLVWPESTIVENARTDARELYFEAEIESGRHREVIGGIEKMVETEPLRERARGLLMLALYRSGRQTEALNVYSRTHAELVDRFGLEPGPWLRYLQQRILSQDPALDERGPAAAPDEVPAGRPADLASWLAPDSAPDSAADDEFLRDLLGTPGVAVPAPPPSHRREATVMIVRAHVGAGASSTHPVGVDELLDGIHTLVRTGVECCGGEILASVGSATIALFDFADPRESAAKATQLALLLRDSLDVSDEHKHGLTIRAMVATGDLQWHADASPRKSRVSANGTLLDQCWEIFPQVPVGMIWVSDRTRSLTADQVSYLATAGGEVPYWVAEAPSVDYPVDTKPFMDREHEMEILQRMFERVERRSIPHLVTILGGHGTGKSRLLMEFCRLLEDTGRPVPLIVRYRVSRSVSIDPSAVLRQLRSPDHDPARPVHDAEDVVREFAQRRPVVIAVDDLHLADEATRGFFERLGSCSRSGMLLVVACANENFHRRFPQWGLAQPNSTRILLEPLSVDAVARLFENLLGTIGECITESTWRIFHRIFGGPGSGSAKRARLLRALPLVVGTNSFPGDHQAGDSVAVKQFSSR</sequence>
<dbReference type="InterPro" id="IPR005158">
    <property type="entry name" value="BTAD"/>
</dbReference>
<dbReference type="EMBL" id="HE804045">
    <property type="protein sequence ID" value="CCH32007.1"/>
    <property type="molecule type" value="Genomic_DNA"/>
</dbReference>
<dbReference type="STRING" id="1179773.BN6_47290"/>
<evidence type="ECO:0000259" key="6">
    <source>
        <dbReference type="SMART" id="SM00382"/>
    </source>
</evidence>
<dbReference type="Gene3D" id="3.30.70.1230">
    <property type="entry name" value="Nucleotide cyclase"/>
    <property type="match status" value="1"/>
</dbReference>
<evidence type="ECO:0000256" key="4">
    <source>
        <dbReference type="ARBA" id="ARBA00023163"/>
    </source>
</evidence>
<dbReference type="InterPro" id="IPR029787">
    <property type="entry name" value="Nucleotide_cyclase"/>
</dbReference>
<dbReference type="SUPFAM" id="SSF46894">
    <property type="entry name" value="C-terminal effector domain of the bipartite response regulators"/>
    <property type="match status" value="1"/>
</dbReference>
<evidence type="ECO:0000313" key="10">
    <source>
        <dbReference type="Proteomes" id="UP000006281"/>
    </source>
</evidence>
<dbReference type="PATRIC" id="fig|1179773.3.peg.4739"/>
<reference evidence="9 10" key="1">
    <citation type="journal article" date="2012" name="BMC Genomics">
        <title>Complete genome sequence of Saccharothrix espanaensis DSM 44229T and comparison to the other completely sequenced Pseudonocardiaceae.</title>
        <authorList>
            <person name="Strobel T."/>
            <person name="Al-Dilaimi A."/>
            <person name="Blom J."/>
            <person name="Gessner A."/>
            <person name="Kalinowski J."/>
            <person name="Luzhetska M."/>
            <person name="Puhler A."/>
            <person name="Szczepanowski R."/>
            <person name="Bechthold A."/>
            <person name="Ruckert C."/>
        </authorList>
    </citation>
    <scope>NUCLEOTIDE SEQUENCE [LARGE SCALE GENOMIC DNA]</scope>
    <source>
        <strain evidence="10">ATCC 51144 / DSM 44229 / JCM 9112 / NBRC 15066 / NRRL 15764</strain>
    </source>
</reference>
<gene>
    <name evidence="9" type="ordered locus">BN6_47290</name>
</gene>